<evidence type="ECO:0000313" key="9">
    <source>
        <dbReference type="Proteomes" id="UP000254101"/>
    </source>
</evidence>
<comment type="subcellular location">
    <subcellularLocation>
        <location evidence="1">Cell membrane</location>
        <topology evidence="1">Multi-pass membrane protein</topology>
    </subcellularLocation>
</comment>
<evidence type="ECO:0000256" key="5">
    <source>
        <dbReference type="ARBA" id="ARBA00022989"/>
    </source>
</evidence>
<dbReference type="Pfam" id="PF13440">
    <property type="entry name" value="Polysacc_synt_3"/>
    <property type="match status" value="1"/>
</dbReference>
<dbReference type="OrthoDB" id="7356923at2"/>
<dbReference type="GO" id="GO:0005886">
    <property type="term" value="C:plasma membrane"/>
    <property type="evidence" value="ECO:0007669"/>
    <property type="project" value="UniProtKB-SubCell"/>
</dbReference>
<evidence type="ECO:0000256" key="2">
    <source>
        <dbReference type="ARBA" id="ARBA00007430"/>
    </source>
</evidence>
<feature type="transmembrane region" description="Helical" evidence="7">
    <location>
        <begin position="326"/>
        <end position="348"/>
    </location>
</feature>
<dbReference type="PANTHER" id="PTHR30250">
    <property type="entry name" value="PST FAMILY PREDICTED COLANIC ACID TRANSPORTER"/>
    <property type="match status" value="1"/>
</dbReference>
<name>A0A395LKP6_9SPHN</name>
<accession>A0A395LKP6</accession>
<feature type="transmembrane region" description="Helical" evidence="7">
    <location>
        <begin position="156"/>
        <end position="175"/>
    </location>
</feature>
<evidence type="ECO:0000313" key="8">
    <source>
        <dbReference type="EMBL" id="RDS77381.1"/>
    </source>
</evidence>
<feature type="transmembrane region" description="Helical" evidence="7">
    <location>
        <begin position="90"/>
        <end position="115"/>
    </location>
</feature>
<feature type="transmembrane region" description="Helical" evidence="7">
    <location>
        <begin position="49"/>
        <end position="69"/>
    </location>
</feature>
<keyword evidence="3" id="KW-1003">Cell membrane</keyword>
<sequence>MRVRVRKGRAAVTSFRKSLAINFASSSGATVVMFIVSIIVARILTPAEIGIYSIAIVLVNIAHVFREFGVGSYLQRAESLTADKVRSAIGVAYAIALGVAALLFFGSDLVAAWFGHREIAGVMQILSLSFLFIPFSSVALALLLREYDATKISIGTAAGTTAYTIVSIGLALAGWGAASLAWANLANVLATGVVYVWLAPKHMAYLPRFREAGDIVRFGAGALFTNLVKAGNAALPDLILGKLGSARQVGLLSRANSTVNIFMYVAGSAITFGSQTYLSKAHHAKQSLAPLLHRAIALVTAVGWPMLAVTAVAAEDVIVGLYGDQWVDAAPAILPLALMAAIDLTFHYKVPAFNAIGRPYLSSIPLLVTGAARIGLGVMLFTGDIVSFSWALMLATLATAPVWLILQRRYLGTDVLPFLAMLLPSALVAGLCAAIAFATLSLVRMAGVDLPLLRLAIIGVPTTLVWLAALRLLSHPLFDEILLFAGKLGLRPSHNPTQAEAG</sequence>
<feature type="transmembrane region" description="Helical" evidence="7">
    <location>
        <begin position="360"/>
        <end position="381"/>
    </location>
</feature>
<reference evidence="8 9" key="1">
    <citation type="submission" date="2018-07" db="EMBL/GenBank/DDBJ databases">
        <title>Erythrobacter nanhaiensis sp. nov., a novel member of the genus Erythrobacter isolated from the South China Sea.</title>
        <authorList>
            <person name="Chen X."/>
            <person name="Liu J."/>
        </authorList>
    </citation>
    <scope>NUCLEOTIDE SEQUENCE [LARGE SCALE GENOMIC DNA]</scope>
    <source>
        <strain evidence="8 9">S-5</strain>
    </source>
</reference>
<dbReference type="Proteomes" id="UP000254101">
    <property type="component" value="Unassembled WGS sequence"/>
</dbReference>
<gene>
    <name evidence="8" type="ORF">DL238_06980</name>
</gene>
<dbReference type="PANTHER" id="PTHR30250:SF10">
    <property type="entry name" value="LIPOPOLYSACCHARIDE BIOSYNTHESIS PROTEIN WZXC"/>
    <property type="match status" value="1"/>
</dbReference>
<comment type="caution">
    <text evidence="8">The sequence shown here is derived from an EMBL/GenBank/DDBJ whole genome shotgun (WGS) entry which is preliminary data.</text>
</comment>
<keyword evidence="6 7" id="KW-0472">Membrane</keyword>
<dbReference type="AlphaFoldDB" id="A0A395LKP6"/>
<proteinExistence type="inferred from homology"/>
<keyword evidence="9" id="KW-1185">Reference proteome</keyword>
<feature type="transmembrane region" description="Helical" evidence="7">
    <location>
        <begin position="121"/>
        <end position="144"/>
    </location>
</feature>
<evidence type="ECO:0000256" key="4">
    <source>
        <dbReference type="ARBA" id="ARBA00022692"/>
    </source>
</evidence>
<feature type="transmembrane region" description="Helical" evidence="7">
    <location>
        <begin position="452"/>
        <end position="473"/>
    </location>
</feature>
<keyword evidence="5 7" id="KW-1133">Transmembrane helix</keyword>
<evidence type="ECO:0000256" key="1">
    <source>
        <dbReference type="ARBA" id="ARBA00004651"/>
    </source>
</evidence>
<organism evidence="8 9">
    <name type="scientific">Alteriqipengyuania lutimaris</name>
    <dbReference type="NCBI Taxonomy" id="1538146"/>
    <lineage>
        <taxon>Bacteria</taxon>
        <taxon>Pseudomonadati</taxon>
        <taxon>Pseudomonadota</taxon>
        <taxon>Alphaproteobacteria</taxon>
        <taxon>Sphingomonadales</taxon>
        <taxon>Erythrobacteraceae</taxon>
        <taxon>Alteriqipengyuania</taxon>
    </lineage>
</organism>
<dbReference type="EMBL" id="QRBB01000001">
    <property type="protein sequence ID" value="RDS77381.1"/>
    <property type="molecule type" value="Genomic_DNA"/>
</dbReference>
<keyword evidence="4 7" id="KW-0812">Transmembrane</keyword>
<feature type="transmembrane region" description="Helical" evidence="7">
    <location>
        <begin position="295"/>
        <end position="314"/>
    </location>
</feature>
<dbReference type="InterPro" id="IPR050833">
    <property type="entry name" value="Poly_Biosynth_Transport"/>
</dbReference>
<feature type="transmembrane region" description="Helical" evidence="7">
    <location>
        <begin position="181"/>
        <end position="200"/>
    </location>
</feature>
<protein>
    <recommendedName>
        <fullName evidence="10">Lipopolysaccharide biosynthesis protein</fullName>
    </recommendedName>
</protein>
<evidence type="ECO:0008006" key="10">
    <source>
        <dbReference type="Google" id="ProtNLM"/>
    </source>
</evidence>
<feature type="transmembrane region" description="Helical" evidence="7">
    <location>
        <begin position="21"/>
        <end position="43"/>
    </location>
</feature>
<feature type="transmembrane region" description="Helical" evidence="7">
    <location>
        <begin position="387"/>
        <end position="406"/>
    </location>
</feature>
<feature type="transmembrane region" description="Helical" evidence="7">
    <location>
        <begin position="418"/>
        <end position="440"/>
    </location>
</feature>
<evidence type="ECO:0000256" key="6">
    <source>
        <dbReference type="ARBA" id="ARBA00023136"/>
    </source>
</evidence>
<evidence type="ECO:0000256" key="3">
    <source>
        <dbReference type="ARBA" id="ARBA00022475"/>
    </source>
</evidence>
<evidence type="ECO:0000256" key="7">
    <source>
        <dbReference type="SAM" id="Phobius"/>
    </source>
</evidence>
<comment type="similarity">
    <text evidence="2">Belongs to the polysaccharide synthase family.</text>
</comment>